<evidence type="ECO:0000313" key="2">
    <source>
        <dbReference type="EMBL" id="MBC9249408.1"/>
    </source>
</evidence>
<accession>A0ABR7RYU2</accession>
<evidence type="ECO:0000313" key="3">
    <source>
        <dbReference type="Proteomes" id="UP000744555"/>
    </source>
</evidence>
<comment type="caution">
    <text evidence="2">The sequence shown here is derived from an EMBL/GenBank/DDBJ whole genome shotgun (WGS) entry which is preliminary data.</text>
</comment>
<feature type="chain" id="PRO_5045991520" evidence="1">
    <location>
        <begin position="20"/>
        <end position="81"/>
    </location>
</feature>
<proteinExistence type="predicted"/>
<dbReference type="EMBL" id="LZEU01000001">
    <property type="protein sequence ID" value="MBC9249408.1"/>
    <property type="molecule type" value="Genomic_DNA"/>
</dbReference>
<keyword evidence="3" id="KW-1185">Reference proteome</keyword>
<evidence type="ECO:0000256" key="1">
    <source>
        <dbReference type="SAM" id="SignalP"/>
    </source>
</evidence>
<dbReference type="Proteomes" id="UP000744555">
    <property type="component" value="Unassembled WGS sequence"/>
</dbReference>
<protein>
    <submittedName>
        <fullName evidence="2">Uncharacterized protein</fullName>
    </submittedName>
</protein>
<reference evidence="2 3" key="1">
    <citation type="submission" date="2016-06" db="EMBL/GenBank/DDBJ databases">
        <authorList>
            <person name="Ramos C."/>
            <person name="Pintado A."/>
            <person name="Crespo-Gomez J.I."/>
        </authorList>
    </citation>
    <scope>NUCLEOTIDE SEQUENCE [LARGE SCALE GENOMIC DNA]</scope>
    <source>
        <strain evidence="2 3">AVO110</strain>
    </source>
</reference>
<sequence>MRRPALLLAAILLSTPVYAMHCPQDMAKIDALLKSDPPADPEVLAEVKRLRAEGEELHNKGDHSESMKVLAEALNLLQSSE</sequence>
<organism evidence="2 3">
    <name type="scientific">Aquipseudomonas alcaligenes</name>
    <name type="common">Pseudomonas alcaligenes</name>
    <dbReference type="NCBI Taxonomy" id="43263"/>
    <lineage>
        <taxon>Bacteria</taxon>
        <taxon>Pseudomonadati</taxon>
        <taxon>Pseudomonadota</taxon>
        <taxon>Gammaproteobacteria</taxon>
        <taxon>Pseudomonadales</taxon>
        <taxon>Pseudomonadaceae</taxon>
        <taxon>Aquipseudomonas</taxon>
    </lineage>
</organism>
<gene>
    <name evidence="2" type="ORF">A9179_03855</name>
</gene>
<dbReference type="RefSeq" id="WP_187804549.1">
    <property type="nucleotide sequence ID" value="NZ_LZEU01000001.1"/>
</dbReference>
<feature type="signal peptide" evidence="1">
    <location>
        <begin position="1"/>
        <end position="19"/>
    </location>
</feature>
<name>A0ABR7RYU2_AQUAC</name>
<keyword evidence="1" id="KW-0732">Signal</keyword>